<dbReference type="InterPro" id="IPR010291">
    <property type="entry name" value="Ion_channel_UNC-93"/>
</dbReference>
<evidence type="ECO:0000256" key="3">
    <source>
        <dbReference type="ARBA" id="ARBA00022692"/>
    </source>
</evidence>
<dbReference type="GO" id="GO:0043266">
    <property type="term" value="P:regulation of potassium ion transport"/>
    <property type="evidence" value="ECO:0007669"/>
    <property type="project" value="TreeGrafter"/>
</dbReference>
<dbReference type="GO" id="GO:0005886">
    <property type="term" value="C:plasma membrane"/>
    <property type="evidence" value="ECO:0007669"/>
    <property type="project" value="TreeGrafter"/>
</dbReference>
<comment type="caution">
    <text evidence="8">The sequence shown here is derived from an EMBL/GenBank/DDBJ whole genome shotgun (WGS) entry which is preliminary data.</text>
</comment>
<dbReference type="InterPro" id="IPR036259">
    <property type="entry name" value="MFS_trans_sf"/>
</dbReference>
<evidence type="ECO:0000256" key="7">
    <source>
        <dbReference type="SAM" id="Phobius"/>
    </source>
</evidence>
<keyword evidence="9" id="KW-1185">Reference proteome</keyword>
<feature type="transmembrane region" description="Helical" evidence="7">
    <location>
        <begin position="411"/>
        <end position="433"/>
    </location>
</feature>
<dbReference type="Proteomes" id="UP001283361">
    <property type="component" value="Unassembled WGS sequence"/>
</dbReference>
<dbReference type="InterPro" id="IPR051951">
    <property type="entry name" value="UNC-93_regulatory"/>
</dbReference>
<dbReference type="GO" id="GO:0006937">
    <property type="term" value="P:regulation of muscle contraction"/>
    <property type="evidence" value="ECO:0007669"/>
    <property type="project" value="TreeGrafter"/>
</dbReference>
<dbReference type="FunFam" id="1.20.1250.20:FF:000290">
    <property type="entry name" value="Unc-93 homolog A"/>
    <property type="match status" value="1"/>
</dbReference>
<feature type="transmembrane region" description="Helical" evidence="7">
    <location>
        <begin position="71"/>
        <end position="92"/>
    </location>
</feature>
<feature type="transmembrane region" description="Helical" evidence="7">
    <location>
        <begin position="7"/>
        <end position="28"/>
    </location>
</feature>
<feature type="transmembrane region" description="Helical" evidence="7">
    <location>
        <begin position="98"/>
        <end position="122"/>
    </location>
</feature>
<dbReference type="PANTHER" id="PTHR19444">
    <property type="entry name" value="UNC-93 RELATED"/>
    <property type="match status" value="1"/>
</dbReference>
<name>A0AAE1D8W5_9GAST</name>
<keyword evidence="5 7" id="KW-0472">Membrane</keyword>
<dbReference type="EMBL" id="JAWDGP010004927">
    <property type="protein sequence ID" value="KAK3761070.1"/>
    <property type="molecule type" value="Genomic_DNA"/>
</dbReference>
<accession>A0AAE1D8W5</accession>
<feature type="transmembrane region" description="Helical" evidence="7">
    <location>
        <begin position="40"/>
        <end position="59"/>
    </location>
</feature>
<dbReference type="Gene3D" id="1.20.1250.20">
    <property type="entry name" value="MFS general substrate transporter like domains"/>
    <property type="match status" value="1"/>
</dbReference>
<evidence type="ECO:0000256" key="2">
    <source>
        <dbReference type="ARBA" id="ARBA00009172"/>
    </source>
</evidence>
<evidence type="ECO:0000313" key="8">
    <source>
        <dbReference type="EMBL" id="KAK3761070.1"/>
    </source>
</evidence>
<protein>
    <recommendedName>
        <fullName evidence="10">UNC93-like protein</fullName>
    </recommendedName>
</protein>
<dbReference type="AlphaFoldDB" id="A0AAE1D8W5"/>
<dbReference type="GO" id="GO:0015459">
    <property type="term" value="F:potassium channel regulator activity"/>
    <property type="evidence" value="ECO:0007669"/>
    <property type="project" value="TreeGrafter"/>
</dbReference>
<dbReference type="SUPFAM" id="SSF103473">
    <property type="entry name" value="MFS general substrate transporter"/>
    <property type="match status" value="1"/>
</dbReference>
<feature type="transmembrane region" description="Helical" evidence="7">
    <location>
        <begin position="289"/>
        <end position="310"/>
    </location>
</feature>
<comment type="subcellular location">
    <subcellularLocation>
        <location evidence="1">Membrane</location>
        <topology evidence="1">Multi-pass membrane protein</topology>
    </subcellularLocation>
</comment>
<evidence type="ECO:0000313" key="9">
    <source>
        <dbReference type="Proteomes" id="UP001283361"/>
    </source>
</evidence>
<evidence type="ECO:0000256" key="5">
    <source>
        <dbReference type="ARBA" id="ARBA00023136"/>
    </source>
</evidence>
<feature type="transmembrane region" description="Helical" evidence="7">
    <location>
        <begin position="322"/>
        <end position="340"/>
    </location>
</feature>
<reference evidence="8" key="1">
    <citation type="journal article" date="2023" name="G3 (Bethesda)">
        <title>A reference genome for the long-term kleptoplast-retaining sea slug Elysia crispata morphotype clarki.</title>
        <authorList>
            <person name="Eastman K.E."/>
            <person name="Pendleton A.L."/>
            <person name="Shaikh M.A."/>
            <person name="Suttiyut T."/>
            <person name="Ogas R."/>
            <person name="Tomko P."/>
            <person name="Gavelis G."/>
            <person name="Widhalm J.R."/>
            <person name="Wisecaver J.H."/>
        </authorList>
    </citation>
    <scope>NUCLEOTIDE SEQUENCE</scope>
    <source>
        <strain evidence="8">ECLA1</strain>
    </source>
</reference>
<organism evidence="8 9">
    <name type="scientific">Elysia crispata</name>
    <name type="common">lettuce slug</name>
    <dbReference type="NCBI Taxonomy" id="231223"/>
    <lineage>
        <taxon>Eukaryota</taxon>
        <taxon>Metazoa</taxon>
        <taxon>Spiralia</taxon>
        <taxon>Lophotrochozoa</taxon>
        <taxon>Mollusca</taxon>
        <taxon>Gastropoda</taxon>
        <taxon>Heterobranchia</taxon>
        <taxon>Euthyneura</taxon>
        <taxon>Panpulmonata</taxon>
        <taxon>Sacoglossa</taxon>
        <taxon>Placobranchoidea</taxon>
        <taxon>Plakobranchidae</taxon>
        <taxon>Elysia</taxon>
    </lineage>
</organism>
<dbReference type="GO" id="GO:0055120">
    <property type="term" value="C:striated muscle dense body"/>
    <property type="evidence" value="ECO:0007669"/>
    <property type="project" value="TreeGrafter"/>
</dbReference>
<comment type="similarity">
    <text evidence="2">Belongs to the unc-93 family.</text>
</comment>
<dbReference type="PANTHER" id="PTHR19444:SF13">
    <property type="entry name" value="PROTEIN UNC-93 HOMOLOG A"/>
    <property type="match status" value="1"/>
</dbReference>
<keyword evidence="3 7" id="KW-0812">Transmembrane</keyword>
<evidence type="ECO:0008006" key="10">
    <source>
        <dbReference type="Google" id="ProtNLM"/>
    </source>
</evidence>
<feature type="transmembrane region" description="Helical" evidence="7">
    <location>
        <begin position="134"/>
        <end position="153"/>
    </location>
</feature>
<dbReference type="Pfam" id="PF05978">
    <property type="entry name" value="UNC-93"/>
    <property type="match status" value="1"/>
</dbReference>
<keyword evidence="6" id="KW-0325">Glycoprotein</keyword>
<proteinExistence type="inferred from homology"/>
<keyword evidence="4 7" id="KW-1133">Transmembrane helix</keyword>
<sequence length="444" mass="49270">MTKGQILKNVFITCVAFTFLFTAFNSMANLQTSLNKEKGVGAWSMATIYISLILSCMFLPKFVIAQFGCKWAIPISMLGYILFMGSNMYAVIATMVPASIILGIGAAPLWSAQCTYFTQVGVWYAKITNRNKDAVINMFFGYFFLFFQSSQIWGNLISSLVFTPENDNSTSDQLCGADFCPGDAEAENITDNFGQTSEKVYTVCGIYLGSAVLAAIIISLFLDPITLDNDSGVEQGRKLSPKLLVATFKHLFTSPTQMLLIPITVYSGIEQAFIQGDFTQSYISCTLGIWNLGYVMMCYGVVDAICSILFGRLVQYIGHIPFFVLAFLIHGGLQVFLLLWNPSKDQEILFYVFAGLWGMGDAVIQTQLNALYGNIFSNEAEAAFANYRLWESAGFCATYLYNDLYCTSTKLHIGMTILALSVVCYTAVEVITWRSRRNRAEIST</sequence>
<gene>
    <name evidence="8" type="ORF">RRG08_022474</name>
</gene>
<evidence type="ECO:0000256" key="1">
    <source>
        <dbReference type="ARBA" id="ARBA00004141"/>
    </source>
</evidence>
<evidence type="ECO:0000256" key="4">
    <source>
        <dbReference type="ARBA" id="ARBA00022989"/>
    </source>
</evidence>
<evidence type="ECO:0000256" key="6">
    <source>
        <dbReference type="ARBA" id="ARBA00023180"/>
    </source>
</evidence>
<feature type="transmembrane region" description="Helical" evidence="7">
    <location>
        <begin position="200"/>
        <end position="222"/>
    </location>
</feature>